<proteinExistence type="predicted"/>
<protein>
    <recommendedName>
        <fullName evidence="3">RING-type domain-containing protein</fullName>
    </recommendedName>
</protein>
<evidence type="ECO:0000259" key="3">
    <source>
        <dbReference type="PROSITE" id="PS50089"/>
    </source>
</evidence>
<evidence type="ECO:0000313" key="5">
    <source>
        <dbReference type="Proteomes" id="UP000179807"/>
    </source>
</evidence>
<feature type="compositionally biased region" description="Acidic residues" evidence="2">
    <location>
        <begin position="165"/>
        <end position="177"/>
    </location>
</feature>
<reference evidence="4" key="1">
    <citation type="submission" date="2016-10" db="EMBL/GenBank/DDBJ databases">
        <authorList>
            <person name="Benchimol M."/>
            <person name="Almeida L.G."/>
            <person name="Vasconcelos A.T."/>
            <person name="Perreira-Neves A."/>
            <person name="Rosa I.A."/>
            <person name="Tasca T."/>
            <person name="Bogo M.R."/>
            <person name="de Souza W."/>
        </authorList>
    </citation>
    <scope>NUCLEOTIDE SEQUENCE [LARGE SCALE GENOMIC DNA]</scope>
    <source>
        <strain evidence="4">K</strain>
    </source>
</reference>
<evidence type="ECO:0000256" key="2">
    <source>
        <dbReference type="SAM" id="MobiDB-lite"/>
    </source>
</evidence>
<dbReference type="Gene3D" id="3.30.40.10">
    <property type="entry name" value="Zinc/RING finger domain, C3HC4 (zinc finger)"/>
    <property type="match status" value="1"/>
</dbReference>
<organism evidence="4 5">
    <name type="scientific">Tritrichomonas foetus</name>
    <dbReference type="NCBI Taxonomy" id="1144522"/>
    <lineage>
        <taxon>Eukaryota</taxon>
        <taxon>Metamonada</taxon>
        <taxon>Parabasalia</taxon>
        <taxon>Tritrichomonadida</taxon>
        <taxon>Tritrichomonadidae</taxon>
        <taxon>Tritrichomonas</taxon>
    </lineage>
</organism>
<evidence type="ECO:0000256" key="1">
    <source>
        <dbReference type="PROSITE-ProRule" id="PRU00175"/>
    </source>
</evidence>
<gene>
    <name evidence="4" type="ORF">TRFO_03084</name>
</gene>
<dbReference type="VEuPathDB" id="TrichDB:TRFO_03084"/>
<keyword evidence="1" id="KW-0479">Metal-binding</keyword>
<name>A0A1J4KYK2_9EUKA</name>
<dbReference type="Proteomes" id="UP000179807">
    <property type="component" value="Unassembled WGS sequence"/>
</dbReference>
<dbReference type="SMART" id="SM00184">
    <property type="entry name" value="RING"/>
    <property type="match status" value="1"/>
</dbReference>
<comment type="caution">
    <text evidence="4">The sequence shown here is derived from an EMBL/GenBank/DDBJ whole genome shotgun (WGS) entry which is preliminary data.</text>
</comment>
<dbReference type="SUPFAM" id="SSF57850">
    <property type="entry name" value="RING/U-box"/>
    <property type="match status" value="1"/>
</dbReference>
<dbReference type="InterPro" id="IPR001841">
    <property type="entry name" value="Znf_RING"/>
</dbReference>
<dbReference type="EMBL" id="MLAK01000325">
    <property type="protein sequence ID" value="OHT14788.1"/>
    <property type="molecule type" value="Genomic_DNA"/>
</dbReference>
<accession>A0A1J4KYK2</accession>
<dbReference type="GO" id="GO:0008270">
    <property type="term" value="F:zinc ion binding"/>
    <property type="evidence" value="ECO:0007669"/>
    <property type="project" value="UniProtKB-KW"/>
</dbReference>
<dbReference type="InterPro" id="IPR013083">
    <property type="entry name" value="Znf_RING/FYVE/PHD"/>
</dbReference>
<dbReference type="GeneID" id="94825790"/>
<feature type="domain" description="RING-type" evidence="3">
    <location>
        <begin position="63"/>
        <end position="125"/>
    </location>
</feature>
<keyword evidence="1" id="KW-0862">Zinc</keyword>
<evidence type="ECO:0000313" key="4">
    <source>
        <dbReference type="EMBL" id="OHT14788.1"/>
    </source>
</evidence>
<keyword evidence="5" id="KW-1185">Reference proteome</keyword>
<dbReference type="RefSeq" id="XP_068367924.1">
    <property type="nucleotide sequence ID" value="XM_068491086.1"/>
</dbReference>
<sequence length="177" mass="20378">MYIPDTEIGELKSLQASIIDAIEKIDNQSTTELHEIQDIQERIRTATDKSTDGFTLISPLAVCDICHSNLHAQEFMFFPCGHAFHTECYNSKLKNDFNDRKLMMDFNPGTQKFTVTNHKLCLICSISSVELIGVPYFTYYQLQEMNASQLEPFKGRPVLITDDRNENDDEYDNSEDY</sequence>
<feature type="region of interest" description="Disordered" evidence="2">
    <location>
        <begin position="158"/>
        <end position="177"/>
    </location>
</feature>
<dbReference type="PROSITE" id="PS50089">
    <property type="entry name" value="ZF_RING_2"/>
    <property type="match status" value="1"/>
</dbReference>
<dbReference type="InterPro" id="IPR058919">
    <property type="entry name" value="Pep3/Vps18_RING_C"/>
</dbReference>
<dbReference type="Pfam" id="PF26148">
    <property type="entry name" value="VPS18_RING_C"/>
    <property type="match status" value="1"/>
</dbReference>
<keyword evidence="1" id="KW-0863">Zinc-finger</keyword>
<dbReference type="AlphaFoldDB" id="A0A1J4KYK2"/>